<feature type="transmembrane region" description="Helical" evidence="6">
    <location>
        <begin position="429"/>
        <end position="450"/>
    </location>
</feature>
<feature type="transmembrane region" description="Helical" evidence="6">
    <location>
        <begin position="356"/>
        <end position="374"/>
    </location>
</feature>
<evidence type="ECO:0000256" key="3">
    <source>
        <dbReference type="ARBA" id="ARBA00022692"/>
    </source>
</evidence>
<dbReference type="PANTHER" id="PTHR12459">
    <property type="entry name" value="TRANSMEMBRANE PROTEIN 135-RELATED"/>
    <property type="match status" value="1"/>
</dbReference>
<sequence length="510" mass="58102">MAVFSKPLTVTHTCYELGHCWTPYCRTAALDIARHVFKEAIKIYGTLYFIAALLRRKDSNYYRKKLIPETLRSTIFLTINGTLFIIMFCAWRRLVGFYLFYNVYLCAIPACILSLHLEHKSRTVLGCMFLLTASFLPAYMAAFTAVCLERKSRRGQLAVYLTNLALETGYRMLVERQLITPVHNGEVYIFSLVSAIYLYLFRKQNGLPSSTVSLFRFIMGSEESFKDSPSQGASLDCQQVKQASKTKNRNVLERSSGGLVERVKSRLLAIPLVGGFIQEVFSLVSSGLDIVEDLPRHLCCPHKYSCLSYILKGGLRMFSLGFLMQAALSTFSSFTAIVKKPTAIFRTVFNKVNTKLALFLGSYCAIFRAVSCLLRWMRNKDSDQHALVAGALAGFSLRFYKSITIALYAATKLLEILYFKGIQLYKFPYFKSADICIYAFSTAFIFHAAVMEPHTLRPAYWKFLLRVTENKFSMMNRQLLDVFGVHSSKLYPDYWPNYVPGFTQLTKVSK</sequence>
<dbReference type="GeneID" id="106070672"/>
<feature type="transmembrane region" description="Helical" evidence="6">
    <location>
        <begin position="74"/>
        <end position="91"/>
    </location>
</feature>
<dbReference type="AlphaFoldDB" id="A0A9W3ASA6"/>
<evidence type="ECO:0000256" key="4">
    <source>
        <dbReference type="ARBA" id="ARBA00022989"/>
    </source>
</evidence>
<feature type="transmembrane region" description="Helical" evidence="6">
    <location>
        <begin position="36"/>
        <end position="54"/>
    </location>
</feature>
<protein>
    <submittedName>
        <fullName evidence="9">Transmembrane protein 135-like isoform X1</fullName>
    </submittedName>
</protein>
<evidence type="ECO:0000313" key="9">
    <source>
        <dbReference type="RefSeq" id="XP_055890091.1"/>
    </source>
</evidence>
<evidence type="ECO:0000259" key="7">
    <source>
        <dbReference type="Pfam" id="PF15982"/>
    </source>
</evidence>
<dbReference type="Proteomes" id="UP001165740">
    <property type="component" value="Chromosome 6"/>
</dbReference>
<evidence type="ECO:0000256" key="5">
    <source>
        <dbReference type="ARBA" id="ARBA00023136"/>
    </source>
</evidence>
<feature type="transmembrane region" description="Helical" evidence="6">
    <location>
        <begin position="317"/>
        <end position="336"/>
    </location>
</feature>
<keyword evidence="3 6" id="KW-0812">Transmembrane</keyword>
<dbReference type="OMA" id="HPWTDKC"/>
<dbReference type="InterPro" id="IPR031926">
    <property type="entry name" value="TMEM135_N"/>
</dbReference>
<keyword evidence="5 6" id="KW-0472">Membrane</keyword>
<name>A0A9W3ASA6_BIOGL</name>
<organism evidence="8 9">
    <name type="scientific">Biomphalaria glabrata</name>
    <name type="common">Bloodfluke planorb</name>
    <name type="synonym">Freshwater snail</name>
    <dbReference type="NCBI Taxonomy" id="6526"/>
    <lineage>
        <taxon>Eukaryota</taxon>
        <taxon>Metazoa</taxon>
        <taxon>Spiralia</taxon>
        <taxon>Lophotrochozoa</taxon>
        <taxon>Mollusca</taxon>
        <taxon>Gastropoda</taxon>
        <taxon>Heterobranchia</taxon>
        <taxon>Euthyneura</taxon>
        <taxon>Panpulmonata</taxon>
        <taxon>Hygrophila</taxon>
        <taxon>Lymnaeoidea</taxon>
        <taxon>Planorbidae</taxon>
        <taxon>Biomphalaria</taxon>
    </lineage>
</organism>
<evidence type="ECO:0000313" key="8">
    <source>
        <dbReference type="Proteomes" id="UP001165740"/>
    </source>
</evidence>
<dbReference type="InterPro" id="IPR026749">
    <property type="entry name" value="Tmem135"/>
</dbReference>
<dbReference type="OrthoDB" id="291792at2759"/>
<accession>A0A9W3ASA6</accession>
<evidence type="ECO:0000256" key="1">
    <source>
        <dbReference type="ARBA" id="ARBA00004127"/>
    </source>
</evidence>
<proteinExistence type="inferred from homology"/>
<dbReference type="PANTHER" id="PTHR12459:SF15">
    <property type="entry name" value="TRANSMEMBRANE PROTEIN 135"/>
    <property type="match status" value="1"/>
</dbReference>
<evidence type="ECO:0000256" key="2">
    <source>
        <dbReference type="ARBA" id="ARBA00008924"/>
    </source>
</evidence>
<reference evidence="9" key="1">
    <citation type="submission" date="2025-08" db="UniProtKB">
        <authorList>
            <consortium name="RefSeq"/>
        </authorList>
    </citation>
    <scope>IDENTIFICATION</scope>
</reference>
<feature type="transmembrane region" description="Helical" evidence="6">
    <location>
        <begin position="98"/>
        <end position="117"/>
    </location>
</feature>
<comment type="similarity">
    <text evidence="2">Belongs to the TMEM135 family.</text>
</comment>
<feature type="domain" description="Transmembrane protein 135 N-terminal" evidence="7">
    <location>
        <begin position="12"/>
        <end position="123"/>
    </location>
</feature>
<keyword evidence="8" id="KW-1185">Reference proteome</keyword>
<evidence type="ECO:0000256" key="6">
    <source>
        <dbReference type="SAM" id="Phobius"/>
    </source>
</evidence>
<dbReference type="GO" id="GO:0012505">
    <property type="term" value="C:endomembrane system"/>
    <property type="evidence" value="ECO:0007669"/>
    <property type="project" value="UniProtKB-SubCell"/>
</dbReference>
<feature type="transmembrane region" description="Helical" evidence="6">
    <location>
        <begin position="123"/>
        <end position="145"/>
    </location>
</feature>
<comment type="subcellular location">
    <subcellularLocation>
        <location evidence="1">Endomembrane system</location>
        <topology evidence="1">Multi-pass membrane protein</topology>
    </subcellularLocation>
</comment>
<gene>
    <name evidence="9" type="primary">LOC106070672</name>
</gene>
<feature type="transmembrane region" description="Helical" evidence="6">
    <location>
        <begin position="185"/>
        <end position="201"/>
    </location>
</feature>
<keyword evidence="4 6" id="KW-1133">Transmembrane helix</keyword>
<feature type="transmembrane region" description="Helical" evidence="6">
    <location>
        <begin position="386"/>
        <end position="409"/>
    </location>
</feature>
<dbReference type="RefSeq" id="XP_055890091.1">
    <property type="nucleotide sequence ID" value="XM_056034116.1"/>
</dbReference>
<dbReference type="Pfam" id="PF15982">
    <property type="entry name" value="TMEM135_C_rich"/>
    <property type="match status" value="1"/>
</dbReference>